<name>A0A7S3JYK7_9STRA</name>
<accession>A0A7S3JYK7</accession>
<dbReference type="AlphaFoldDB" id="A0A7S3JYK7"/>
<dbReference type="EMBL" id="HBIJ01011621">
    <property type="protein sequence ID" value="CAE0367187.1"/>
    <property type="molecule type" value="Transcribed_RNA"/>
</dbReference>
<proteinExistence type="predicted"/>
<dbReference type="Gene3D" id="3.40.50.720">
    <property type="entry name" value="NAD(P)-binding Rossmann-like Domain"/>
    <property type="match status" value="1"/>
</dbReference>
<reference evidence="1" key="1">
    <citation type="submission" date="2021-01" db="EMBL/GenBank/DDBJ databases">
        <authorList>
            <person name="Corre E."/>
            <person name="Pelletier E."/>
            <person name="Niang G."/>
            <person name="Scheremetjew M."/>
            <person name="Finn R."/>
            <person name="Kale V."/>
            <person name="Holt S."/>
            <person name="Cochrane G."/>
            <person name="Meng A."/>
            <person name="Brown T."/>
            <person name="Cohen L."/>
        </authorList>
    </citation>
    <scope>NUCLEOTIDE SEQUENCE</scope>
    <source>
        <strain evidence="1">CCMP1510</strain>
    </source>
</reference>
<organism evidence="1">
    <name type="scientific">Aureoumbra lagunensis</name>
    <dbReference type="NCBI Taxonomy" id="44058"/>
    <lineage>
        <taxon>Eukaryota</taxon>
        <taxon>Sar</taxon>
        <taxon>Stramenopiles</taxon>
        <taxon>Ochrophyta</taxon>
        <taxon>Pelagophyceae</taxon>
        <taxon>Pelagomonadales</taxon>
        <taxon>Aureoumbra</taxon>
    </lineage>
</organism>
<gene>
    <name evidence="1" type="ORF">ALAG00032_LOCUS7936</name>
</gene>
<protein>
    <submittedName>
        <fullName evidence="1">Uncharacterized protein</fullName>
    </submittedName>
</protein>
<evidence type="ECO:0000313" key="1">
    <source>
        <dbReference type="EMBL" id="CAE0367187.1"/>
    </source>
</evidence>
<sequence length="126" mass="13363">MTKLANSVYTQALNDRLEGTGVIAVCAAPGLAATNLQVTTNADGGMNSTWIMRWAQSAEDGTMPLLTAMVMPGVKGGDFYEPQGTGAMTGKADKVSLDSLSADKDSRTLLWSASEEAVGEWREFKK</sequence>